<feature type="binding site" evidence="2">
    <location>
        <position position="135"/>
    </location>
    <ligand>
        <name>ATP</name>
        <dbReference type="ChEBI" id="CHEBI:30616"/>
    </ligand>
</feature>
<reference evidence="5 6" key="1">
    <citation type="submission" date="2019-06" db="EMBL/GenBank/DDBJ databases">
        <title>Genomic insights into carbon and energy metabolism of Deferribacter autotrophicus revealed new metabolic traits in the phylum Deferribacteres.</title>
        <authorList>
            <person name="Slobodkin A.I."/>
            <person name="Slobodkina G.B."/>
            <person name="Allioux M."/>
            <person name="Alain K."/>
            <person name="Jebbar M."/>
            <person name="Shadrin V."/>
            <person name="Kublanov I.V."/>
            <person name="Toshchakov S.V."/>
            <person name="Bonch-Osmolovskaya E.A."/>
        </authorList>
    </citation>
    <scope>NUCLEOTIDE SEQUENCE [LARGE SCALE GENOMIC DNA]</scope>
    <source>
        <strain evidence="5 6">SL50</strain>
    </source>
</reference>
<comment type="similarity">
    <text evidence="2">Belongs to the thiamine-monophosphate kinase family.</text>
</comment>
<dbReference type="InterPro" id="IPR010918">
    <property type="entry name" value="PurM-like_C_dom"/>
</dbReference>
<keyword evidence="2" id="KW-0479">Metal-binding</keyword>
<dbReference type="EMBL" id="VFJB01000002">
    <property type="protein sequence ID" value="KAA0259213.1"/>
    <property type="molecule type" value="Genomic_DNA"/>
</dbReference>
<dbReference type="GO" id="GO:0009229">
    <property type="term" value="P:thiamine diphosphate biosynthetic process"/>
    <property type="evidence" value="ECO:0007669"/>
    <property type="project" value="UniProtKB-UniRule"/>
</dbReference>
<keyword evidence="2 5" id="KW-0808">Transferase</keyword>
<feature type="binding site" evidence="2">
    <location>
        <position position="26"/>
    </location>
    <ligand>
        <name>Mg(2+)</name>
        <dbReference type="ChEBI" id="CHEBI:18420"/>
        <label>3</label>
    </ligand>
</feature>
<dbReference type="HAMAP" id="MF_02128">
    <property type="entry name" value="TMP_kinase"/>
    <property type="match status" value="1"/>
</dbReference>
<dbReference type="Pfam" id="PF00586">
    <property type="entry name" value="AIRS"/>
    <property type="match status" value="1"/>
</dbReference>
<comment type="miscellaneous">
    <text evidence="2">Reaction mechanism of ThiL seems to utilize a direct, inline transfer of the gamma-phosphate of ATP to TMP rather than a phosphorylated enzyme intermediate.</text>
</comment>
<comment type="caution">
    <text evidence="2">Lacks conserved residue(s) required for the propagation of feature annotation.</text>
</comment>
<keyword evidence="2" id="KW-0067">ATP-binding</keyword>
<comment type="pathway">
    <text evidence="2">Cofactor biosynthesis; thiamine diphosphate biosynthesis; thiamine diphosphate from thiamine phosphate: step 1/1.</text>
</comment>
<feature type="binding site" evidence="2">
    <location>
        <position position="238"/>
    </location>
    <ligand>
        <name>substrate</name>
    </ligand>
</feature>
<comment type="function">
    <text evidence="2">Catalyzes the ATP-dependent phosphorylation of thiamine-monophosphate (TMP) to form thiamine-pyrophosphate (TPP), the active form of vitamin B1.</text>
</comment>
<dbReference type="GO" id="GO:0005524">
    <property type="term" value="F:ATP binding"/>
    <property type="evidence" value="ECO:0007669"/>
    <property type="project" value="UniProtKB-UniRule"/>
</dbReference>
<evidence type="ECO:0000313" key="6">
    <source>
        <dbReference type="Proteomes" id="UP000322876"/>
    </source>
</evidence>
<feature type="binding site" evidence="2">
    <location>
        <position position="36"/>
    </location>
    <ligand>
        <name>Mg(2+)</name>
        <dbReference type="ChEBI" id="CHEBI:18420"/>
        <label>4</label>
    </ligand>
</feature>
<dbReference type="GO" id="GO:0000287">
    <property type="term" value="F:magnesium ion binding"/>
    <property type="evidence" value="ECO:0007669"/>
    <property type="project" value="UniProtKB-UniRule"/>
</dbReference>
<dbReference type="PANTHER" id="PTHR30270:SF0">
    <property type="entry name" value="THIAMINE-MONOPHOSPHATE KINASE"/>
    <property type="match status" value="1"/>
</dbReference>
<feature type="binding site" evidence="2">
    <location>
        <position position="66"/>
    </location>
    <ligand>
        <name>Mg(2+)</name>
        <dbReference type="ChEBI" id="CHEBI:18420"/>
        <label>3</label>
    </ligand>
</feature>
<dbReference type="EC" id="2.7.4.16" evidence="2"/>
<feature type="binding site" evidence="2">
    <location>
        <position position="193"/>
    </location>
    <ligand>
        <name>Mg(2+)</name>
        <dbReference type="ChEBI" id="CHEBI:18420"/>
        <label>3</label>
    </ligand>
</feature>
<dbReference type="Gene3D" id="3.90.650.10">
    <property type="entry name" value="PurM-like C-terminal domain"/>
    <property type="match status" value="1"/>
</dbReference>
<evidence type="ECO:0000256" key="2">
    <source>
        <dbReference type="HAMAP-Rule" id="MF_02128"/>
    </source>
</evidence>
<dbReference type="NCBIfam" id="TIGR01379">
    <property type="entry name" value="thiL"/>
    <property type="match status" value="1"/>
</dbReference>
<feature type="binding site" evidence="2">
    <location>
        <position position="195"/>
    </location>
    <ligand>
        <name>ATP</name>
        <dbReference type="ChEBI" id="CHEBI:30616"/>
    </ligand>
</feature>
<dbReference type="InterPro" id="IPR036676">
    <property type="entry name" value="PurM-like_C_sf"/>
</dbReference>
<dbReference type="GO" id="GO:0009030">
    <property type="term" value="F:thiamine-phosphate kinase activity"/>
    <property type="evidence" value="ECO:0007669"/>
    <property type="project" value="UniProtKB-UniRule"/>
</dbReference>
<feature type="binding site" evidence="2">
    <location>
        <position position="26"/>
    </location>
    <ligand>
        <name>Mg(2+)</name>
        <dbReference type="ChEBI" id="CHEBI:18420"/>
        <label>4</label>
    </ligand>
</feature>
<accession>A0A5A8F7V5</accession>
<name>A0A5A8F7V5_9BACT</name>
<evidence type="ECO:0000259" key="4">
    <source>
        <dbReference type="Pfam" id="PF02769"/>
    </source>
</evidence>
<evidence type="ECO:0000256" key="1">
    <source>
        <dbReference type="ARBA" id="ARBA00022977"/>
    </source>
</evidence>
<feature type="binding site" evidence="2">
    <location>
        <position position="45"/>
    </location>
    <ligand>
        <name>substrate</name>
    </ligand>
</feature>
<gene>
    <name evidence="2 5" type="primary">thiL</name>
    <name evidence="5" type="ORF">FHQ18_01815</name>
</gene>
<comment type="caution">
    <text evidence="5">The sequence shown here is derived from an EMBL/GenBank/DDBJ whole genome shotgun (WGS) entry which is preliminary data.</text>
</comment>
<feature type="binding site" evidence="2">
    <location>
        <begin position="110"/>
        <end position="111"/>
    </location>
    <ligand>
        <name>ATP</name>
        <dbReference type="ChEBI" id="CHEBI:30616"/>
    </ligand>
</feature>
<dbReference type="InterPro" id="IPR036921">
    <property type="entry name" value="PurM-like_N_sf"/>
</dbReference>
<dbReference type="SUPFAM" id="SSF56042">
    <property type="entry name" value="PurM C-terminal domain-like"/>
    <property type="match status" value="1"/>
</dbReference>
<sequence>MDEKSLIKKLRNLSKDKSISLNLTDDAAVLQDFIISKDILIENVHFIYRNNLNDIILKAVTSNVSDIAAMGAEAKYLLLGLGLPDYIDDADLLKALEKALDHYKLDLIGGDLSKSALLFISVTIIGRKNKFLLTRKGAKPGDIVFVSRPLGKSIYYLNKELGGDFVTEHYHLEAEVELGKFLGTLPFVTSCTDISDGLGVDLASIADTSKVKIIIDKNKIPVAENISVSTDEILKSGEEYALTFTIDKKYYETFLKIVPKKVYEIGIVEKGSGVFLKTEKDFLEISLYGYLHKT</sequence>
<evidence type="ECO:0000313" key="5">
    <source>
        <dbReference type="EMBL" id="KAA0259213.1"/>
    </source>
</evidence>
<comment type="catalytic activity">
    <reaction evidence="2">
        <text>thiamine phosphate + ATP = thiamine diphosphate + ADP</text>
        <dbReference type="Rhea" id="RHEA:15913"/>
        <dbReference type="ChEBI" id="CHEBI:30616"/>
        <dbReference type="ChEBI" id="CHEBI:37575"/>
        <dbReference type="ChEBI" id="CHEBI:58937"/>
        <dbReference type="ChEBI" id="CHEBI:456216"/>
        <dbReference type="EC" id="2.7.4.16"/>
    </reaction>
</comment>
<keyword evidence="2" id="KW-0547">Nucleotide-binding</keyword>
<keyword evidence="2" id="KW-0460">Magnesium</keyword>
<feature type="binding site" evidence="2">
    <location>
        <position position="111"/>
    </location>
    <ligand>
        <name>Mg(2+)</name>
        <dbReference type="ChEBI" id="CHEBI:18420"/>
        <label>1</label>
    </ligand>
</feature>
<feature type="domain" description="PurM-like C-terminal" evidence="4">
    <location>
        <begin position="139"/>
        <end position="276"/>
    </location>
</feature>
<dbReference type="Proteomes" id="UP000322876">
    <property type="component" value="Unassembled WGS sequence"/>
</dbReference>
<evidence type="ECO:0000259" key="3">
    <source>
        <dbReference type="Pfam" id="PF00586"/>
    </source>
</evidence>
<dbReference type="GO" id="GO:0009228">
    <property type="term" value="P:thiamine biosynthetic process"/>
    <property type="evidence" value="ECO:0007669"/>
    <property type="project" value="UniProtKB-KW"/>
</dbReference>
<feature type="binding site" evidence="2">
    <location>
        <position position="38"/>
    </location>
    <ligand>
        <name>Mg(2+)</name>
        <dbReference type="ChEBI" id="CHEBI:18420"/>
        <label>1</label>
    </ligand>
</feature>
<organism evidence="5 6">
    <name type="scientific">Deferribacter autotrophicus</name>
    <dbReference type="NCBI Taxonomy" id="500465"/>
    <lineage>
        <taxon>Bacteria</taxon>
        <taxon>Pseudomonadati</taxon>
        <taxon>Deferribacterota</taxon>
        <taxon>Deferribacteres</taxon>
        <taxon>Deferribacterales</taxon>
        <taxon>Deferribacteraceae</taxon>
        <taxon>Deferribacter</taxon>
    </lineage>
</organism>
<proteinExistence type="inferred from homology"/>
<dbReference type="Gene3D" id="3.30.1330.10">
    <property type="entry name" value="PurM-like, N-terminal domain"/>
    <property type="match status" value="1"/>
</dbReference>
<keyword evidence="1 2" id="KW-0784">Thiamine biosynthesis</keyword>
<feature type="binding site" evidence="2">
    <location>
        <position position="66"/>
    </location>
    <ligand>
        <name>Mg(2+)</name>
        <dbReference type="ChEBI" id="CHEBI:18420"/>
        <label>4</label>
    </ligand>
</feature>
<protein>
    <recommendedName>
        <fullName evidence="2">Thiamine-monophosphate kinase</fullName>
        <shortName evidence="2">TMP kinase</shortName>
        <shortName evidence="2">Thiamine-phosphate kinase</shortName>
        <ecNumber evidence="2">2.7.4.16</ecNumber>
    </recommendedName>
</protein>
<dbReference type="PANTHER" id="PTHR30270">
    <property type="entry name" value="THIAMINE-MONOPHOSPHATE KINASE"/>
    <property type="match status" value="1"/>
</dbReference>
<feature type="binding site" evidence="2">
    <location>
        <position position="66"/>
    </location>
    <ligand>
        <name>Mg(2+)</name>
        <dbReference type="ChEBI" id="CHEBI:18420"/>
        <label>2</label>
    </ligand>
</feature>
<dbReference type="UniPathway" id="UPA00060">
    <property type="reaction ID" value="UER00142"/>
</dbReference>
<dbReference type="AlphaFoldDB" id="A0A5A8F7V5"/>
<dbReference type="RefSeq" id="WP_149265468.1">
    <property type="nucleotide sequence ID" value="NZ_VFJB01000002.1"/>
</dbReference>
<dbReference type="Pfam" id="PF02769">
    <property type="entry name" value="AIRS_C"/>
    <property type="match status" value="1"/>
</dbReference>
<feature type="binding site" evidence="2">
    <location>
        <position position="38"/>
    </location>
    <ligand>
        <name>Mg(2+)</name>
        <dbReference type="ChEBI" id="CHEBI:18420"/>
        <label>2</label>
    </ligand>
</feature>
<feature type="binding site" evidence="2">
    <location>
        <position position="196"/>
    </location>
    <ligand>
        <name>Mg(2+)</name>
        <dbReference type="ChEBI" id="CHEBI:18420"/>
        <label>5</label>
    </ligand>
</feature>
<dbReference type="InterPro" id="IPR006283">
    <property type="entry name" value="ThiL-like"/>
</dbReference>
<dbReference type="SUPFAM" id="SSF55326">
    <property type="entry name" value="PurM N-terminal domain-like"/>
    <property type="match status" value="1"/>
</dbReference>
<keyword evidence="6" id="KW-1185">Reference proteome</keyword>
<dbReference type="CDD" id="cd02194">
    <property type="entry name" value="ThiL"/>
    <property type="match status" value="1"/>
</dbReference>
<dbReference type="OrthoDB" id="9802811at2"/>
<feature type="domain" description="PurM-like N-terminal" evidence="3">
    <location>
        <begin position="25"/>
        <end position="127"/>
    </location>
</feature>
<dbReference type="PIRSF" id="PIRSF005303">
    <property type="entry name" value="Thiam_monoph_kin"/>
    <property type="match status" value="1"/>
</dbReference>
<keyword evidence="2 5" id="KW-0418">Kinase</keyword>
<dbReference type="InterPro" id="IPR016188">
    <property type="entry name" value="PurM-like_N"/>
</dbReference>
<feature type="binding site" evidence="2">
    <location>
        <position position="290"/>
    </location>
    <ligand>
        <name>substrate</name>
    </ligand>
</feature>